<organism evidence="4 5">
    <name type="scientific">Gellertiella hungarica</name>
    <dbReference type="NCBI Taxonomy" id="1572859"/>
    <lineage>
        <taxon>Bacteria</taxon>
        <taxon>Pseudomonadati</taxon>
        <taxon>Pseudomonadota</taxon>
        <taxon>Alphaproteobacteria</taxon>
        <taxon>Hyphomicrobiales</taxon>
        <taxon>Rhizobiaceae</taxon>
        <taxon>Gellertiella</taxon>
    </lineage>
</organism>
<evidence type="ECO:0000256" key="1">
    <source>
        <dbReference type="ARBA" id="ARBA00023125"/>
    </source>
</evidence>
<keyword evidence="5" id="KW-1185">Reference proteome</keyword>
<dbReference type="Proteomes" id="UP000528286">
    <property type="component" value="Unassembled WGS sequence"/>
</dbReference>
<dbReference type="InterPro" id="IPR050807">
    <property type="entry name" value="TransReg_Diox_bact_type"/>
</dbReference>
<dbReference type="GO" id="GO:0005829">
    <property type="term" value="C:cytosol"/>
    <property type="evidence" value="ECO:0007669"/>
    <property type="project" value="TreeGrafter"/>
</dbReference>
<dbReference type="CDD" id="cd00093">
    <property type="entry name" value="HTH_XRE"/>
    <property type="match status" value="1"/>
</dbReference>
<dbReference type="Pfam" id="PF01381">
    <property type="entry name" value="HTH_3"/>
    <property type="match status" value="1"/>
</dbReference>
<reference evidence="4 5" key="1">
    <citation type="submission" date="2020-08" db="EMBL/GenBank/DDBJ databases">
        <title>Genomic Encyclopedia of Type Strains, Phase IV (KMG-IV): sequencing the most valuable type-strain genomes for metagenomic binning, comparative biology and taxonomic classification.</title>
        <authorList>
            <person name="Goeker M."/>
        </authorList>
    </citation>
    <scope>NUCLEOTIDE SEQUENCE [LARGE SCALE GENOMIC DNA]</scope>
    <source>
        <strain evidence="4 5">DSM 29853</strain>
    </source>
</reference>
<dbReference type="InterPro" id="IPR014710">
    <property type="entry name" value="RmlC-like_jellyroll"/>
</dbReference>
<dbReference type="Gene3D" id="1.10.260.40">
    <property type="entry name" value="lambda repressor-like DNA-binding domains"/>
    <property type="match status" value="1"/>
</dbReference>
<protein>
    <submittedName>
        <fullName evidence="4">Transcriptional regulator with XRE-family HTH domain</fullName>
    </submittedName>
</protein>
<comment type="caution">
    <text evidence="4">The sequence shown here is derived from an EMBL/GenBank/DDBJ whole genome shotgun (WGS) entry which is preliminary data.</text>
</comment>
<dbReference type="SUPFAM" id="SSF47413">
    <property type="entry name" value="lambda repressor-like DNA-binding domains"/>
    <property type="match status" value="1"/>
</dbReference>
<dbReference type="InterPro" id="IPR011051">
    <property type="entry name" value="RmlC_Cupin_sf"/>
</dbReference>
<accession>A0A7W6J158</accession>
<dbReference type="Gene3D" id="2.60.120.10">
    <property type="entry name" value="Jelly Rolls"/>
    <property type="match status" value="1"/>
</dbReference>
<evidence type="ECO:0000313" key="4">
    <source>
        <dbReference type="EMBL" id="MBB4062865.1"/>
    </source>
</evidence>
<evidence type="ECO:0000259" key="3">
    <source>
        <dbReference type="PROSITE" id="PS50943"/>
    </source>
</evidence>
<sequence length="210" mass="23148">MSEPASTDPREGHAGSEGARLGHLLRQRRKEIGKTMKQVAAECDLTEGFISQVERGLSAPSLISLYKIANALGMSVDSFLSEEPQHTPSMVTRSETRTGYTVETKERVYEILERGFPGAKLNGCITRIPVGYVSEMMTHEGEDFVYIIEGEILYEVNGSHYHLKAGDTLHFPSSLPHRATNVGTVPARELWVGTTPIFKDSRREEASPAG</sequence>
<feature type="region of interest" description="Disordered" evidence="2">
    <location>
        <begin position="1"/>
        <end position="23"/>
    </location>
</feature>
<dbReference type="EMBL" id="JACIEZ010000001">
    <property type="protein sequence ID" value="MBB4062865.1"/>
    <property type="molecule type" value="Genomic_DNA"/>
</dbReference>
<dbReference type="PROSITE" id="PS50943">
    <property type="entry name" value="HTH_CROC1"/>
    <property type="match status" value="1"/>
</dbReference>
<evidence type="ECO:0000313" key="5">
    <source>
        <dbReference type="Proteomes" id="UP000528286"/>
    </source>
</evidence>
<gene>
    <name evidence="4" type="ORF">GGR23_000026</name>
</gene>
<keyword evidence="1" id="KW-0238">DNA-binding</keyword>
<dbReference type="PANTHER" id="PTHR46797">
    <property type="entry name" value="HTH-TYPE TRANSCRIPTIONAL REGULATOR"/>
    <property type="match status" value="1"/>
</dbReference>
<dbReference type="InterPro" id="IPR013096">
    <property type="entry name" value="Cupin_2"/>
</dbReference>
<dbReference type="CDD" id="cd02209">
    <property type="entry name" value="cupin_XRE_C"/>
    <property type="match status" value="1"/>
</dbReference>
<dbReference type="AlphaFoldDB" id="A0A7W6J158"/>
<dbReference type="Pfam" id="PF07883">
    <property type="entry name" value="Cupin_2"/>
    <property type="match status" value="1"/>
</dbReference>
<dbReference type="SMART" id="SM00530">
    <property type="entry name" value="HTH_XRE"/>
    <property type="match status" value="1"/>
</dbReference>
<proteinExistence type="predicted"/>
<dbReference type="InterPro" id="IPR010982">
    <property type="entry name" value="Lambda_DNA-bd_dom_sf"/>
</dbReference>
<name>A0A7W6J158_9HYPH</name>
<dbReference type="GO" id="GO:0003700">
    <property type="term" value="F:DNA-binding transcription factor activity"/>
    <property type="evidence" value="ECO:0007669"/>
    <property type="project" value="TreeGrafter"/>
</dbReference>
<dbReference type="SUPFAM" id="SSF51182">
    <property type="entry name" value="RmlC-like cupins"/>
    <property type="match status" value="1"/>
</dbReference>
<dbReference type="PANTHER" id="PTHR46797:SF25">
    <property type="entry name" value="TRANSCRIPTIONAL REGULATOR"/>
    <property type="match status" value="1"/>
</dbReference>
<feature type="domain" description="HTH cro/C1-type" evidence="3">
    <location>
        <begin position="25"/>
        <end position="79"/>
    </location>
</feature>
<dbReference type="InterPro" id="IPR001387">
    <property type="entry name" value="Cro/C1-type_HTH"/>
</dbReference>
<dbReference type="RefSeq" id="WP_183364069.1">
    <property type="nucleotide sequence ID" value="NZ_JACIEZ010000001.1"/>
</dbReference>
<evidence type="ECO:0000256" key="2">
    <source>
        <dbReference type="SAM" id="MobiDB-lite"/>
    </source>
</evidence>
<dbReference type="GO" id="GO:0003677">
    <property type="term" value="F:DNA binding"/>
    <property type="evidence" value="ECO:0007669"/>
    <property type="project" value="UniProtKB-KW"/>
</dbReference>